<dbReference type="Gene3D" id="3.30.450.20">
    <property type="entry name" value="PAS domain"/>
    <property type="match status" value="1"/>
</dbReference>
<dbReference type="EMBL" id="JJMN01000046">
    <property type="protein sequence ID" value="KDO14291.1"/>
    <property type="molecule type" value="Genomic_DNA"/>
</dbReference>
<dbReference type="CDD" id="cd01949">
    <property type="entry name" value="GGDEF"/>
    <property type="match status" value="1"/>
</dbReference>
<dbReference type="PATRIC" id="fig|1481663.11.peg.1203"/>
<dbReference type="GO" id="GO:0052621">
    <property type="term" value="F:diguanylate cyclase activity"/>
    <property type="evidence" value="ECO:0007669"/>
    <property type="project" value="UniProtKB-EC"/>
</dbReference>
<name>A0A067BIN0_VIBMT</name>
<evidence type="ECO:0000313" key="7">
    <source>
        <dbReference type="EMBL" id="KQB03724.1"/>
    </source>
</evidence>
<dbReference type="InterPro" id="IPR000160">
    <property type="entry name" value="GGDEF_dom"/>
</dbReference>
<evidence type="ECO:0000256" key="1">
    <source>
        <dbReference type="ARBA" id="ARBA00001946"/>
    </source>
</evidence>
<dbReference type="SUPFAM" id="SSF55073">
    <property type="entry name" value="Nucleotide cyclase"/>
    <property type="match status" value="1"/>
</dbReference>
<reference evidence="6 9" key="1">
    <citation type="submission" date="2014-04" db="EMBL/GenBank/DDBJ databases">
        <title>Vibrio metecus sp. nov., a close relative of Vibrio cholerae isolated from coastal brackish ponds and clinical specimens.</title>
        <authorList>
            <person name="Kirchberger P.C."/>
            <person name="Turnsek M."/>
            <person name="Hunt D.E."/>
            <person name="Haley B.J."/>
            <person name="Colwell R."/>
            <person name="Polz M.F."/>
            <person name="Tarr C.L."/>
            <person name="Boucher Y."/>
        </authorList>
    </citation>
    <scope>NUCLEOTIDE SEQUENCE [LARGE SCALE GENOMIC DNA]</scope>
    <source>
        <strain evidence="6">OP3H</strain>
        <strain evidence="9">PPCK-2014</strain>
    </source>
</reference>
<dbReference type="NCBIfam" id="TIGR00254">
    <property type="entry name" value="GGDEF"/>
    <property type="match status" value="1"/>
</dbReference>
<dbReference type="Pfam" id="PF00990">
    <property type="entry name" value="GGDEF"/>
    <property type="match status" value="1"/>
</dbReference>
<reference evidence="7 10" key="2">
    <citation type="journal article" date="2015" name="Genome Biol. Evol.">
        <title>The Dynamics of Genetic Interactions between Vibrio metoecus and Vibrio cholerae, Two Close Relatives Co-Occurring in the Environment.</title>
        <authorList>
            <person name="Orata F.D."/>
            <person name="Kirchberger P.C."/>
            <person name="Meheust R."/>
            <person name="Barlow E.J."/>
            <person name="Tarr C.L."/>
            <person name="Boucher Y."/>
        </authorList>
    </citation>
    <scope>NUCLEOTIDE SEQUENCE [LARGE SCALE GENOMIC DNA]</scope>
    <source>
        <strain evidence="7 10">YB5B04</strain>
    </source>
</reference>
<dbReference type="OrthoDB" id="9812260at2"/>
<gene>
    <name evidence="8" type="ORF">CGU03_01015</name>
    <name evidence="6" type="ORF">DP83_00785</name>
    <name evidence="7" type="ORF">XV92_03180</name>
</gene>
<dbReference type="PROSITE" id="PS50112">
    <property type="entry name" value="PAS"/>
    <property type="match status" value="1"/>
</dbReference>
<evidence type="ECO:0000313" key="6">
    <source>
        <dbReference type="EMBL" id="KDO14291.1"/>
    </source>
</evidence>
<sequence>MSESYRYYTILDSLPDHIFIFSESGRYVDVFGGAENETGFDCKDFIGRHLHDILPGEMADEFLGYINRALSENTTQRVKYKFEEEQMIELPAHVPKPMQIWFEGIIKPLPLLEGEERTVIWTAKNITQQQMLEQRLKILSEMDTLTEVHNRRSFSSLLSQSIKEYGIHGVTFSLILFDIDKFKWVNDTLGHPAGDDVIKYAVKVIQQELHFTDVIGRLGGEEFGIILRDSNHDKAFKVAEKLRIRLAETMCELETCSVRVTISLGVTQIMPNDSSMRHLISRADKAMYYSKMHGRNQTCCYETQLQVREA</sequence>
<evidence type="ECO:0000313" key="8">
    <source>
        <dbReference type="EMBL" id="PAR23094.1"/>
    </source>
</evidence>
<dbReference type="PANTHER" id="PTHR45138:SF9">
    <property type="entry name" value="DIGUANYLATE CYCLASE DGCM-RELATED"/>
    <property type="match status" value="1"/>
</dbReference>
<dbReference type="Gene3D" id="3.30.70.270">
    <property type="match status" value="1"/>
</dbReference>
<evidence type="ECO:0000259" key="5">
    <source>
        <dbReference type="PROSITE" id="PS50887"/>
    </source>
</evidence>
<reference evidence="11" key="4">
    <citation type="submission" date="2017-07" db="EMBL/GenBank/DDBJ databases">
        <authorList>
            <person name="Boucher Y."/>
            <person name="Orata F.D."/>
        </authorList>
    </citation>
    <scope>NUCLEOTIDE SEQUENCE [LARGE SCALE GENOMIC DNA]</scope>
    <source>
        <strain evidence="11">OYP9E10</strain>
    </source>
</reference>
<dbReference type="Proteomes" id="UP000027331">
    <property type="component" value="Unassembled WGS sequence"/>
</dbReference>
<feature type="domain" description="GGDEF" evidence="5">
    <location>
        <begin position="170"/>
        <end position="303"/>
    </location>
</feature>
<organism evidence="7 10">
    <name type="scientific">Vibrio metoecus</name>
    <dbReference type="NCBI Taxonomy" id="1481663"/>
    <lineage>
        <taxon>Bacteria</taxon>
        <taxon>Pseudomonadati</taxon>
        <taxon>Pseudomonadota</taxon>
        <taxon>Gammaproteobacteria</taxon>
        <taxon>Vibrionales</taxon>
        <taxon>Vibrionaceae</taxon>
        <taxon>Vibrio</taxon>
    </lineage>
</organism>
<dbReference type="RefSeq" id="WP_055034869.1">
    <property type="nucleotide sequence ID" value="NZ_CP046819.1"/>
</dbReference>
<dbReference type="Pfam" id="PF08448">
    <property type="entry name" value="PAS_4"/>
    <property type="match status" value="1"/>
</dbReference>
<evidence type="ECO:0000259" key="4">
    <source>
        <dbReference type="PROSITE" id="PS50112"/>
    </source>
</evidence>
<dbReference type="PANTHER" id="PTHR45138">
    <property type="entry name" value="REGULATORY COMPONENTS OF SENSORY TRANSDUCTION SYSTEM"/>
    <property type="match status" value="1"/>
</dbReference>
<reference evidence="8" key="3">
    <citation type="submission" date="2017-07" db="EMBL/GenBank/DDBJ databases">
        <authorList>
            <person name="Sun Z.S."/>
            <person name="Albrecht U."/>
            <person name="Echele G."/>
            <person name="Lee C.C."/>
        </authorList>
    </citation>
    <scope>NUCLEOTIDE SEQUENCE [LARGE SCALE GENOMIC DNA]</scope>
    <source>
        <strain evidence="8">OYP9E10</strain>
    </source>
</reference>
<evidence type="ECO:0000256" key="2">
    <source>
        <dbReference type="ARBA" id="ARBA00012528"/>
    </source>
</evidence>
<dbReference type="NCBIfam" id="TIGR00229">
    <property type="entry name" value="sensory_box"/>
    <property type="match status" value="1"/>
</dbReference>
<dbReference type="EC" id="2.7.7.65" evidence="2"/>
<dbReference type="SMART" id="SM00267">
    <property type="entry name" value="GGDEF"/>
    <property type="match status" value="1"/>
</dbReference>
<accession>A0A067BIN0</accession>
<dbReference type="GO" id="GO:0043709">
    <property type="term" value="P:cell adhesion involved in single-species biofilm formation"/>
    <property type="evidence" value="ECO:0007669"/>
    <property type="project" value="TreeGrafter"/>
</dbReference>
<comment type="catalytic activity">
    <reaction evidence="3">
        <text>2 GTP = 3',3'-c-di-GMP + 2 diphosphate</text>
        <dbReference type="Rhea" id="RHEA:24898"/>
        <dbReference type="ChEBI" id="CHEBI:33019"/>
        <dbReference type="ChEBI" id="CHEBI:37565"/>
        <dbReference type="ChEBI" id="CHEBI:58805"/>
        <dbReference type="EC" id="2.7.7.65"/>
    </reaction>
</comment>
<dbReference type="GO" id="GO:1902201">
    <property type="term" value="P:negative regulation of bacterial-type flagellum-dependent cell motility"/>
    <property type="evidence" value="ECO:0007669"/>
    <property type="project" value="TreeGrafter"/>
</dbReference>
<evidence type="ECO:0000313" key="9">
    <source>
        <dbReference type="Proteomes" id="UP000027331"/>
    </source>
</evidence>
<dbReference type="Proteomes" id="UP000050491">
    <property type="component" value="Unassembled WGS sequence"/>
</dbReference>
<dbReference type="EMBL" id="NMSH01000001">
    <property type="protein sequence ID" value="PAR23094.1"/>
    <property type="molecule type" value="Genomic_DNA"/>
</dbReference>
<dbReference type="InterPro" id="IPR000014">
    <property type="entry name" value="PAS"/>
</dbReference>
<comment type="cofactor">
    <cofactor evidence="1">
        <name>Mg(2+)</name>
        <dbReference type="ChEBI" id="CHEBI:18420"/>
    </cofactor>
</comment>
<keyword evidence="9" id="KW-1185">Reference proteome</keyword>
<dbReference type="Proteomes" id="UP000216173">
    <property type="component" value="Unassembled WGS sequence"/>
</dbReference>
<dbReference type="GO" id="GO:0005886">
    <property type="term" value="C:plasma membrane"/>
    <property type="evidence" value="ECO:0007669"/>
    <property type="project" value="TreeGrafter"/>
</dbReference>
<dbReference type="InterPro" id="IPR043128">
    <property type="entry name" value="Rev_trsase/Diguanyl_cyclase"/>
</dbReference>
<evidence type="ECO:0000313" key="10">
    <source>
        <dbReference type="Proteomes" id="UP000050491"/>
    </source>
</evidence>
<dbReference type="InterPro" id="IPR035965">
    <property type="entry name" value="PAS-like_dom_sf"/>
</dbReference>
<dbReference type="PROSITE" id="PS50887">
    <property type="entry name" value="GGDEF"/>
    <property type="match status" value="1"/>
</dbReference>
<proteinExistence type="predicted"/>
<feature type="domain" description="PAS" evidence="4">
    <location>
        <begin position="3"/>
        <end position="73"/>
    </location>
</feature>
<evidence type="ECO:0000313" key="11">
    <source>
        <dbReference type="Proteomes" id="UP000216173"/>
    </source>
</evidence>
<dbReference type="SUPFAM" id="SSF55785">
    <property type="entry name" value="PYP-like sensor domain (PAS domain)"/>
    <property type="match status" value="1"/>
</dbReference>
<comment type="caution">
    <text evidence="7">The sequence shown here is derived from an EMBL/GenBank/DDBJ whole genome shotgun (WGS) entry which is preliminary data.</text>
</comment>
<protein>
    <recommendedName>
        <fullName evidence="2">diguanylate cyclase</fullName>
        <ecNumber evidence="2">2.7.7.65</ecNumber>
    </recommendedName>
</protein>
<dbReference type="InterPro" id="IPR029787">
    <property type="entry name" value="Nucleotide_cyclase"/>
</dbReference>
<evidence type="ECO:0000256" key="3">
    <source>
        <dbReference type="ARBA" id="ARBA00034247"/>
    </source>
</evidence>
<dbReference type="EMBL" id="LBGP01000005">
    <property type="protein sequence ID" value="KQB03724.1"/>
    <property type="molecule type" value="Genomic_DNA"/>
</dbReference>
<dbReference type="FunFam" id="3.30.70.270:FF:000001">
    <property type="entry name" value="Diguanylate cyclase domain protein"/>
    <property type="match status" value="1"/>
</dbReference>
<dbReference type="InterPro" id="IPR050469">
    <property type="entry name" value="Diguanylate_Cyclase"/>
</dbReference>
<dbReference type="AlphaFoldDB" id="A0A067BIN0"/>
<dbReference type="InterPro" id="IPR013656">
    <property type="entry name" value="PAS_4"/>
</dbReference>